<dbReference type="EMBL" id="FLUV01000011">
    <property type="protein sequence ID" value="SBW17009.1"/>
    <property type="molecule type" value="Genomic_DNA"/>
</dbReference>
<evidence type="ECO:0000313" key="2">
    <source>
        <dbReference type="EMBL" id="SBW17009.1"/>
    </source>
</evidence>
<dbReference type="Proteomes" id="UP000199013">
    <property type="component" value="Unassembled WGS sequence"/>
</dbReference>
<dbReference type="InterPro" id="IPR041657">
    <property type="entry name" value="HTH_17"/>
</dbReference>
<dbReference type="AlphaFoldDB" id="A0A1C3NSR1"/>
<organism evidence="2 3">
    <name type="scientific">Candidatus Protofrankia californiensis</name>
    <dbReference type="NCBI Taxonomy" id="1839754"/>
    <lineage>
        <taxon>Bacteria</taxon>
        <taxon>Bacillati</taxon>
        <taxon>Actinomycetota</taxon>
        <taxon>Actinomycetes</taxon>
        <taxon>Frankiales</taxon>
        <taxon>Frankiaceae</taxon>
        <taxon>Protofrankia</taxon>
    </lineage>
</organism>
<reference evidence="3" key="1">
    <citation type="submission" date="2016-02" db="EMBL/GenBank/DDBJ databases">
        <authorList>
            <person name="Wibberg D."/>
        </authorList>
    </citation>
    <scope>NUCLEOTIDE SEQUENCE [LARGE SCALE GENOMIC DNA]</scope>
</reference>
<evidence type="ECO:0000259" key="1">
    <source>
        <dbReference type="Pfam" id="PF12728"/>
    </source>
</evidence>
<keyword evidence="3" id="KW-1185">Reference proteome</keyword>
<feature type="domain" description="Helix-turn-helix" evidence="1">
    <location>
        <begin position="12"/>
        <end position="60"/>
    </location>
</feature>
<sequence>MSADNKVVRLTYTVDEVAALLGVSRGVAYTMARTGEIPAVRAGERRWIIPRARFDAWLSGEKVA</sequence>
<dbReference type="GO" id="GO:0003677">
    <property type="term" value="F:DNA binding"/>
    <property type="evidence" value="ECO:0007669"/>
    <property type="project" value="InterPro"/>
</dbReference>
<proteinExistence type="predicted"/>
<protein>
    <recommendedName>
        <fullName evidence="1">Helix-turn-helix domain-containing protein</fullName>
    </recommendedName>
</protein>
<accession>A0A1C3NSR1</accession>
<evidence type="ECO:0000313" key="3">
    <source>
        <dbReference type="Proteomes" id="UP000199013"/>
    </source>
</evidence>
<dbReference type="InterPro" id="IPR010093">
    <property type="entry name" value="SinI_DNA-bd"/>
</dbReference>
<gene>
    <name evidence="2" type="ORF">FDG2_0027</name>
</gene>
<dbReference type="InterPro" id="IPR009061">
    <property type="entry name" value="DNA-bd_dom_put_sf"/>
</dbReference>
<dbReference type="Pfam" id="PF12728">
    <property type="entry name" value="HTH_17"/>
    <property type="match status" value="1"/>
</dbReference>
<name>A0A1C3NSR1_9ACTN</name>
<dbReference type="NCBIfam" id="TIGR01764">
    <property type="entry name" value="excise"/>
    <property type="match status" value="1"/>
</dbReference>
<dbReference type="SUPFAM" id="SSF46955">
    <property type="entry name" value="Putative DNA-binding domain"/>
    <property type="match status" value="1"/>
</dbReference>